<protein>
    <submittedName>
        <fullName evidence="3">7TM_GPCR_Srx domain-containing protein</fullName>
    </submittedName>
</protein>
<organism evidence="2 3">
    <name type="scientific">Panagrellus redivivus</name>
    <name type="common">Microworm</name>
    <dbReference type="NCBI Taxonomy" id="6233"/>
    <lineage>
        <taxon>Eukaryota</taxon>
        <taxon>Metazoa</taxon>
        <taxon>Ecdysozoa</taxon>
        <taxon>Nematoda</taxon>
        <taxon>Chromadorea</taxon>
        <taxon>Rhabditida</taxon>
        <taxon>Tylenchina</taxon>
        <taxon>Panagrolaimomorpha</taxon>
        <taxon>Panagrolaimoidea</taxon>
        <taxon>Panagrolaimidae</taxon>
        <taxon>Panagrellus</taxon>
    </lineage>
</organism>
<keyword evidence="2" id="KW-1185">Reference proteome</keyword>
<evidence type="ECO:0000313" key="3">
    <source>
        <dbReference type="WBParaSite" id="Pan_g7697.t1"/>
    </source>
</evidence>
<dbReference type="AlphaFoldDB" id="A0A7E5A0Q7"/>
<keyword evidence="1" id="KW-1133">Transmembrane helix</keyword>
<reference evidence="3" key="2">
    <citation type="submission" date="2020-10" db="UniProtKB">
        <authorList>
            <consortium name="WormBaseParasite"/>
        </authorList>
    </citation>
    <scope>IDENTIFICATION</scope>
</reference>
<dbReference type="Proteomes" id="UP000492821">
    <property type="component" value="Unassembled WGS sequence"/>
</dbReference>
<keyword evidence="1" id="KW-0812">Transmembrane</keyword>
<feature type="transmembrane region" description="Helical" evidence="1">
    <location>
        <begin position="18"/>
        <end position="40"/>
    </location>
</feature>
<keyword evidence="1" id="KW-0472">Membrane</keyword>
<feature type="transmembrane region" description="Helical" evidence="1">
    <location>
        <begin position="52"/>
        <end position="74"/>
    </location>
</feature>
<name>A0A7E5A0Q7_PANRE</name>
<accession>A0A7E5A0Q7</accession>
<evidence type="ECO:0000256" key="1">
    <source>
        <dbReference type="SAM" id="Phobius"/>
    </source>
</evidence>
<dbReference type="WBParaSite" id="Pan_g7697.t1">
    <property type="protein sequence ID" value="Pan_g7697.t1"/>
    <property type="gene ID" value="Pan_g7697"/>
</dbReference>
<proteinExistence type="predicted"/>
<reference evidence="2" key="1">
    <citation type="journal article" date="2013" name="Genetics">
        <title>The draft genome and transcriptome of Panagrellus redivivus are shaped by the harsh demands of a free-living lifestyle.</title>
        <authorList>
            <person name="Srinivasan J."/>
            <person name="Dillman A.R."/>
            <person name="Macchietto M.G."/>
            <person name="Heikkinen L."/>
            <person name="Lakso M."/>
            <person name="Fracchia K.M."/>
            <person name="Antoshechkin I."/>
            <person name="Mortazavi A."/>
            <person name="Wong G."/>
            <person name="Sternberg P.W."/>
        </authorList>
    </citation>
    <scope>NUCLEOTIDE SEQUENCE [LARGE SCALE GENOMIC DNA]</scope>
    <source>
        <strain evidence="2">MT8872</strain>
    </source>
</reference>
<evidence type="ECO:0000313" key="2">
    <source>
        <dbReference type="Proteomes" id="UP000492821"/>
    </source>
</evidence>
<sequence length="78" mass="8724">MAVNSVYPGLEMNLGSGIYLGVEVFLYAVHVSVIVVLIAGRKKLFNNCFYTTVTIICIEDVIHYIVVVSSFTLYRYPS</sequence>